<dbReference type="EMBL" id="CAJHOF010000012">
    <property type="protein sequence ID" value="CAD7289060.1"/>
    <property type="molecule type" value="Genomic_DNA"/>
</dbReference>
<keyword evidence="3" id="KW-0285">Flavoprotein</keyword>
<evidence type="ECO:0000256" key="3">
    <source>
        <dbReference type="ARBA" id="ARBA00022630"/>
    </source>
</evidence>
<dbReference type="Gene3D" id="3.40.109.10">
    <property type="entry name" value="NADH Oxidase"/>
    <property type="match status" value="1"/>
</dbReference>
<dbReference type="Pfam" id="PF00881">
    <property type="entry name" value="Nitroreductase"/>
    <property type="match status" value="1"/>
</dbReference>
<evidence type="ECO:0000256" key="2">
    <source>
        <dbReference type="ARBA" id="ARBA00007118"/>
    </source>
</evidence>
<dbReference type="PANTHER" id="PTHR43673:SF2">
    <property type="entry name" value="NITROREDUCTASE"/>
    <property type="match status" value="1"/>
</dbReference>
<keyword evidence="5" id="KW-0560">Oxidoreductase</keyword>
<dbReference type="RefSeq" id="WP_229933108.1">
    <property type="nucleotide sequence ID" value="NZ_CAJHOF010000012.1"/>
</dbReference>
<evidence type="ECO:0000256" key="4">
    <source>
        <dbReference type="ARBA" id="ARBA00022643"/>
    </source>
</evidence>
<sequence length="191" mass="21205">MKLLEAMQKRQSVRKFSDELPSSEEIEAVLEAGYLAPALFTTKDAHISVITNKELLAELDAAASRKFGATLDMLGVKNTLYDAPVYILISGKLVDELPKGFEFLKLENIHRNVYWAMGSVMQNMQLRAASLGLSSCLINTVVVTLFDEPELAKKAGIPDGYSPLCSIVLGKSDAEFYPRTPKKEHYQISYI</sequence>
<dbReference type="InterPro" id="IPR029479">
    <property type="entry name" value="Nitroreductase"/>
</dbReference>
<evidence type="ECO:0000256" key="1">
    <source>
        <dbReference type="ARBA" id="ARBA00001917"/>
    </source>
</evidence>
<dbReference type="Proteomes" id="UP000789803">
    <property type="component" value="Unassembled WGS sequence"/>
</dbReference>
<feature type="domain" description="Nitroreductase" evidence="6">
    <location>
        <begin position="8"/>
        <end position="171"/>
    </location>
</feature>
<evidence type="ECO:0000313" key="8">
    <source>
        <dbReference type="Proteomes" id="UP000789803"/>
    </source>
</evidence>
<comment type="caution">
    <text evidence="7">The sequence shown here is derived from an EMBL/GenBank/DDBJ whole genome shotgun (WGS) entry which is preliminary data.</text>
</comment>
<keyword evidence="4" id="KW-0288">FMN</keyword>
<evidence type="ECO:0000313" key="7">
    <source>
        <dbReference type="EMBL" id="CAD7289060.1"/>
    </source>
</evidence>
<evidence type="ECO:0000256" key="5">
    <source>
        <dbReference type="ARBA" id="ARBA00023002"/>
    </source>
</evidence>
<name>A0ABM8Q7W6_9BACT</name>
<dbReference type="PANTHER" id="PTHR43673">
    <property type="entry name" value="NAD(P)H NITROREDUCTASE YDGI-RELATED"/>
    <property type="match status" value="1"/>
</dbReference>
<reference evidence="7 8" key="1">
    <citation type="submission" date="2020-11" db="EMBL/GenBank/DDBJ databases">
        <authorList>
            <person name="Peeters C."/>
        </authorList>
    </citation>
    <scope>NUCLEOTIDE SEQUENCE [LARGE SCALE GENOMIC DNA]</scope>
    <source>
        <strain evidence="7 8">LMG 7974</strain>
    </source>
</reference>
<comment type="cofactor">
    <cofactor evidence="1">
        <name>FMN</name>
        <dbReference type="ChEBI" id="CHEBI:58210"/>
    </cofactor>
</comment>
<gene>
    <name evidence="7" type="ORF">LMG7974_01316</name>
</gene>
<accession>A0ABM8Q7W6</accession>
<dbReference type="SUPFAM" id="SSF55469">
    <property type="entry name" value="FMN-dependent nitroreductase-like"/>
    <property type="match status" value="1"/>
</dbReference>
<evidence type="ECO:0000259" key="6">
    <source>
        <dbReference type="Pfam" id="PF00881"/>
    </source>
</evidence>
<dbReference type="InterPro" id="IPR000415">
    <property type="entry name" value="Nitroreductase-like"/>
</dbReference>
<proteinExistence type="inferred from homology"/>
<organism evidence="7 8">
    <name type="scientific">Campylobacter majalis</name>
    <dbReference type="NCBI Taxonomy" id="2790656"/>
    <lineage>
        <taxon>Bacteria</taxon>
        <taxon>Pseudomonadati</taxon>
        <taxon>Campylobacterota</taxon>
        <taxon>Epsilonproteobacteria</taxon>
        <taxon>Campylobacterales</taxon>
        <taxon>Campylobacteraceae</taxon>
        <taxon>Campylobacter</taxon>
    </lineage>
</organism>
<protein>
    <recommendedName>
        <fullName evidence="6">Nitroreductase domain-containing protein</fullName>
    </recommendedName>
</protein>
<comment type="similarity">
    <text evidence="2">Belongs to the nitroreductase family.</text>
</comment>
<keyword evidence="8" id="KW-1185">Reference proteome</keyword>